<dbReference type="PROSITE" id="PS50041">
    <property type="entry name" value="C_TYPE_LECTIN_2"/>
    <property type="match status" value="1"/>
</dbReference>
<name>A0A3S1ABR8_ELYCH</name>
<dbReference type="PROSITE" id="PS51257">
    <property type="entry name" value="PROKAR_LIPOPROTEIN"/>
    <property type="match status" value="1"/>
</dbReference>
<dbReference type="InterPro" id="IPR001304">
    <property type="entry name" value="C-type_lectin-like"/>
</dbReference>
<sequence length="482" mass="52878">MPGRHFLTDLVLLLSVVISSCEALFEGPPSLADYASGEITLTLVSDKLSWDRAQEACRTVLGGKLARVDSHEADLAVRNFAANTWTGIGYADVWFGLQWRPPGSNGDAKRLVWSDNCQDLDINRYHYFKSGDDVYAGTESCYRMKSGFEWEIRDCEETNKFLCETRNFTYTGSYTTDTSSGMMVVSKGTAQDCATVCDQVYGCYRVSPLGNSSCAVDLVTDYTQDSVKSFYKPVTIIGSTLTLSIKQIENINSAVNTVFQPLWQSHCEPQANASAPSGLMAPQDVAAPTLVISAQPCTSTYIMESSSCPVVQPSPSLVFKTRTIWDTVTETPVNTVFWYKQGRCQAVKKILGVRQCPGIVLLMVPTYFSNSFYKMKTITKTESVSEAPSANCASIAPVHVYPNLTTKKLDEAVSSIVSELTINERSTSRARARYTSAPDDRTSSRTMGCLAMGFILMVMLLILAIDAPTMLMALKDKVDGLA</sequence>
<dbReference type="AlphaFoldDB" id="A0A3S1ABR8"/>
<dbReference type="CDD" id="cd00037">
    <property type="entry name" value="CLECT"/>
    <property type="match status" value="1"/>
</dbReference>
<evidence type="ECO:0000259" key="3">
    <source>
        <dbReference type="PROSITE" id="PS50041"/>
    </source>
</evidence>
<evidence type="ECO:0000313" key="5">
    <source>
        <dbReference type="Proteomes" id="UP000271974"/>
    </source>
</evidence>
<protein>
    <recommendedName>
        <fullName evidence="3">C-type lectin domain-containing protein</fullName>
    </recommendedName>
</protein>
<dbReference type="Proteomes" id="UP000271974">
    <property type="component" value="Unassembled WGS sequence"/>
</dbReference>
<dbReference type="InterPro" id="IPR016186">
    <property type="entry name" value="C-type_lectin-like/link_sf"/>
</dbReference>
<dbReference type="Gene3D" id="3.10.100.10">
    <property type="entry name" value="Mannose-Binding Protein A, subunit A"/>
    <property type="match status" value="1"/>
</dbReference>
<feature type="signal peptide" evidence="2">
    <location>
        <begin position="1"/>
        <end position="23"/>
    </location>
</feature>
<organism evidence="4 5">
    <name type="scientific">Elysia chlorotica</name>
    <name type="common">Eastern emerald elysia</name>
    <name type="synonym">Sea slug</name>
    <dbReference type="NCBI Taxonomy" id="188477"/>
    <lineage>
        <taxon>Eukaryota</taxon>
        <taxon>Metazoa</taxon>
        <taxon>Spiralia</taxon>
        <taxon>Lophotrochozoa</taxon>
        <taxon>Mollusca</taxon>
        <taxon>Gastropoda</taxon>
        <taxon>Heterobranchia</taxon>
        <taxon>Euthyneura</taxon>
        <taxon>Panpulmonata</taxon>
        <taxon>Sacoglossa</taxon>
        <taxon>Placobranchoidea</taxon>
        <taxon>Plakobranchidae</taxon>
        <taxon>Elysia</taxon>
    </lineage>
</organism>
<dbReference type="Pfam" id="PF00059">
    <property type="entry name" value="Lectin_C"/>
    <property type="match status" value="1"/>
</dbReference>
<keyword evidence="5" id="KW-1185">Reference proteome</keyword>
<evidence type="ECO:0000256" key="1">
    <source>
        <dbReference type="SAM" id="Phobius"/>
    </source>
</evidence>
<dbReference type="OrthoDB" id="6153550at2759"/>
<keyword evidence="2" id="KW-0732">Signal</keyword>
<keyword evidence="1" id="KW-0812">Transmembrane</keyword>
<comment type="caution">
    <text evidence="4">The sequence shown here is derived from an EMBL/GenBank/DDBJ whole genome shotgun (WGS) entry which is preliminary data.</text>
</comment>
<evidence type="ECO:0000256" key="2">
    <source>
        <dbReference type="SAM" id="SignalP"/>
    </source>
</evidence>
<accession>A0A3S1ABR8</accession>
<dbReference type="SMART" id="SM00034">
    <property type="entry name" value="CLECT"/>
    <property type="match status" value="1"/>
</dbReference>
<evidence type="ECO:0000313" key="4">
    <source>
        <dbReference type="EMBL" id="RUS87762.1"/>
    </source>
</evidence>
<proteinExistence type="predicted"/>
<keyword evidence="1" id="KW-0472">Membrane</keyword>
<reference evidence="4 5" key="1">
    <citation type="submission" date="2019-01" db="EMBL/GenBank/DDBJ databases">
        <title>A draft genome assembly of the solar-powered sea slug Elysia chlorotica.</title>
        <authorList>
            <person name="Cai H."/>
            <person name="Li Q."/>
            <person name="Fang X."/>
            <person name="Li J."/>
            <person name="Curtis N.E."/>
            <person name="Altenburger A."/>
            <person name="Shibata T."/>
            <person name="Feng M."/>
            <person name="Maeda T."/>
            <person name="Schwartz J.A."/>
            <person name="Shigenobu S."/>
            <person name="Lundholm N."/>
            <person name="Nishiyama T."/>
            <person name="Yang H."/>
            <person name="Hasebe M."/>
            <person name="Li S."/>
            <person name="Pierce S.K."/>
            <person name="Wang J."/>
        </authorList>
    </citation>
    <scope>NUCLEOTIDE SEQUENCE [LARGE SCALE GENOMIC DNA]</scope>
    <source>
        <strain evidence="4">EC2010</strain>
        <tissue evidence="4">Whole organism of an adult</tissue>
    </source>
</reference>
<keyword evidence="1" id="KW-1133">Transmembrane helix</keyword>
<feature type="domain" description="C-type lectin" evidence="3">
    <location>
        <begin position="43"/>
        <end position="164"/>
    </location>
</feature>
<gene>
    <name evidence="4" type="ORF">EGW08_004508</name>
</gene>
<dbReference type="InterPro" id="IPR016187">
    <property type="entry name" value="CTDL_fold"/>
</dbReference>
<dbReference type="EMBL" id="RQTK01000102">
    <property type="protein sequence ID" value="RUS87762.1"/>
    <property type="molecule type" value="Genomic_DNA"/>
</dbReference>
<feature type="transmembrane region" description="Helical" evidence="1">
    <location>
        <begin position="450"/>
        <end position="474"/>
    </location>
</feature>
<feature type="chain" id="PRO_5018787702" description="C-type lectin domain-containing protein" evidence="2">
    <location>
        <begin position="24"/>
        <end position="482"/>
    </location>
</feature>
<dbReference type="SUPFAM" id="SSF56436">
    <property type="entry name" value="C-type lectin-like"/>
    <property type="match status" value="1"/>
</dbReference>